<dbReference type="EMBL" id="CADCXU010025967">
    <property type="protein sequence ID" value="CAB0013063.1"/>
    <property type="molecule type" value="Genomic_DNA"/>
</dbReference>
<sequence>MISKICFPAVTATCHRNSSLPVGSFFSIISRHRSTIFASAWPTLSEKSTVTRKGNCRFS</sequence>
<gene>
    <name evidence="1" type="ORF">NTEN_LOCUS17724</name>
</gene>
<protein>
    <submittedName>
        <fullName evidence="1">Uncharacterized protein</fullName>
    </submittedName>
</protein>
<accession>A0A6H5H6S2</accession>
<proteinExistence type="predicted"/>
<dbReference type="Proteomes" id="UP000479000">
    <property type="component" value="Unassembled WGS sequence"/>
</dbReference>
<feature type="non-terminal residue" evidence="1">
    <location>
        <position position="59"/>
    </location>
</feature>
<evidence type="ECO:0000313" key="1">
    <source>
        <dbReference type="EMBL" id="CAB0013063.1"/>
    </source>
</evidence>
<name>A0A6H5H6S2_9HEMI</name>
<evidence type="ECO:0000313" key="2">
    <source>
        <dbReference type="Proteomes" id="UP000479000"/>
    </source>
</evidence>
<reference evidence="1 2" key="1">
    <citation type="submission" date="2020-02" db="EMBL/GenBank/DDBJ databases">
        <authorList>
            <person name="Ferguson B K."/>
        </authorList>
    </citation>
    <scope>NUCLEOTIDE SEQUENCE [LARGE SCALE GENOMIC DNA]</scope>
</reference>
<keyword evidence="2" id="KW-1185">Reference proteome</keyword>
<dbReference type="AlphaFoldDB" id="A0A6H5H6S2"/>
<organism evidence="1 2">
    <name type="scientific">Nesidiocoris tenuis</name>
    <dbReference type="NCBI Taxonomy" id="355587"/>
    <lineage>
        <taxon>Eukaryota</taxon>
        <taxon>Metazoa</taxon>
        <taxon>Ecdysozoa</taxon>
        <taxon>Arthropoda</taxon>
        <taxon>Hexapoda</taxon>
        <taxon>Insecta</taxon>
        <taxon>Pterygota</taxon>
        <taxon>Neoptera</taxon>
        <taxon>Paraneoptera</taxon>
        <taxon>Hemiptera</taxon>
        <taxon>Heteroptera</taxon>
        <taxon>Panheteroptera</taxon>
        <taxon>Cimicomorpha</taxon>
        <taxon>Miridae</taxon>
        <taxon>Dicyphina</taxon>
        <taxon>Nesidiocoris</taxon>
    </lineage>
</organism>